<feature type="transmembrane region" description="Helical" evidence="5">
    <location>
        <begin position="12"/>
        <end position="33"/>
    </location>
</feature>
<keyword evidence="4 5" id="KW-0472">Membrane</keyword>
<reference evidence="7 8" key="1">
    <citation type="submission" date="2021-02" db="EMBL/GenBank/DDBJ databases">
        <authorList>
            <person name="Park J.-S."/>
        </authorList>
    </citation>
    <scope>NUCLEOTIDE SEQUENCE [LARGE SCALE GENOMIC DNA]</scope>
    <source>
        <strain evidence="7 8">188UL20-2</strain>
    </source>
</reference>
<feature type="domain" description="Cation efflux protein transmembrane" evidence="6">
    <location>
        <begin position="15"/>
        <end position="220"/>
    </location>
</feature>
<feature type="transmembrane region" description="Helical" evidence="5">
    <location>
        <begin position="121"/>
        <end position="141"/>
    </location>
</feature>
<keyword evidence="3 5" id="KW-1133">Transmembrane helix</keyword>
<sequence length="308" mass="33762">MEDAVAKIERNSISVGIVANIVMALSGWFAFYLTRSEALLLDGNMSFILFLTSIIALKISSIKARRTDTFPFGLYVTEALYSMMKGLLLLGVVISAVTSNGSKIIRYLEGDSLTMIKTGPIVYYAIAMVSICWGLSAFYYFQNRKAQFGSSMLKVDQKASLIDGVLSASTGVILVLIGYVSVGSKWDFLLYIGDALLVVVLALCMLGQPISIIKQSFVELAGGRLQDKPLYTKIESAVRGQMAAAKLEYTLLNVSKTGSSYLVLLSLPIDIIRQKPEALIVQAKQNMHSELTKVLNNVDVEWIIEAKQ</sequence>
<accession>A0ABS2HN35</accession>
<dbReference type="Pfam" id="PF01545">
    <property type="entry name" value="Cation_efflux"/>
    <property type="match status" value="1"/>
</dbReference>
<feature type="transmembrane region" description="Helical" evidence="5">
    <location>
        <begin position="161"/>
        <end position="182"/>
    </location>
</feature>
<evidence type="ECO:0000256" key="1">
    <source>
        <dbReference type="ARBA" id="ARBA00004141"/>
    </source>
</evidence>
<keyword evidence="8" id="KW-1185">Reference proteome</keyword>
<keyword evidence="2 5" id="KW-0812">Transmembrane</keyword>
<dbReference type="Proteomes" id="UP000809621">
    <property type="component" value="Unassembled WGS sequence"/>
</dbReference>
<dbReference type="Gene3D" id="1.20.1510.10">
    <property type="entry name" value="Cation efflux protein transmembrane domain"/>
    <property type="match status" value="1"/>
</dbReference>
<dbReference type="RefSeq" id="WP_205159933.1">
    <property type="nucleotide sequence ID" value="NZ_JAFEUM010000011.1"/>
</dbReference>
<feature type="transmembrane region" description="Helical" evidence="5">
    <location>
        <begin position="39"/>
        <end position="59"/>
    </location>
</feature>
<dbReference type="InterPro" id="IPR027469">
    <property type="entry name" value="Cation_efflux_TMD_sf"/>
</dbReference>
<gene>
    <name evidence="7" type="ORF">JQC93_19090</name>
</gene>
<proteinExistence type="predicted"/>
<organism evidence="7 8">
    <name type="scientific">Vibrio ulleungensis</name>
    <dbReference type="NCBI Taxonomy" id="2807619"/>
    <lineage>
        <taxon>Bacteria</taxon>
        <taxon>Pseudomonadati</taxon>
        <taxon>Pseudomonadota</taxon>
        <taxon>Gammaproteobacteria</taxon>
        <taxon>Vibrionales</taxon>
        <taxon>Vibrionaceae</taxon>
        <taxon>Vibrio</taxon>
    </lineage>
</organism>
<evidence type="ECO:0000313" key="7">
    <source>
        <dbReference type="EMBL" id="MBM7038486.1"/>
    </source>
</evidence>
<comment type="caution">
    <text evidence="7">The sequence shown here is derived from an EMBL/GenBank/DDBJ whole genome shotgun (WGS) entry which is preliminary data.</text>
</comment>
<name>A0ABS2HN35_9VIBR</name>
<evidence type="ECO:0000259" key="6">
    <source>
        <dbReference type="Pfam" id="PF01545"/>
    </source>
</evidence>
<protein>
    <submittedName>
        <fullName evidence="7">Cation transporter</fullName>
    </submittedName>
</protein>
<evidence type="ECO:0000256" key="3">
    <source>
        <dbReference type="ARBA" id="ARBA00022989"/>
    </source>
</evidence>
<dbReference type="EMBL" id="JAFEUM010000011">
    <property type="protein sequence ID" value="MBM7038486.1"/>
    <property type="molecule type" value="Genomic_DNA"/>
</dbReference>
<comment type="subcellular location">
    <subcellularLocation>
        <location evidence="1">Membrane</location>
        <topology evidence="1">Multi-pass membrane protein</topology>
    </subcellularLocation>
</comment>
<evidence type="ECO:0000256" key="2">
    <source>
        <dbReference type="ARBA" id="ARBA00022692"/>
    </source>
</evidence>
<feature type="transmembrane region" description="Helical" evidence="5">
    <location>
        <begin position="188"/>
        <end position="206"/>
    </location>
</feature>
<evidence type="ECO:0000256" key="5">
    <source>
        <dbReference type="SAM" id="Phobius"/>
    </source>
</evidence>
<evidence type="ECO:0000313" key="8">
    <source>
        <dbReference type="Proteomes" id="UP000809621"/>
    </source>
</evidence>
<evidence type="ECO:0000256" key="4">
    <source>
        <dbReference type="ARBA" id="ARBA00023136"/>
    </source>
</evidence>
<dbReference type="InterPro" id="IPR058533">
    <property type="entry name" value="Cation_efflux_TM"/>
</dbReference>
<feature type="transmembrane region" description="Helical" evidence="5">
    <location>
        <begin position="80"/>
        <end position="101"/>
    </location>
</feature>
<dbReference type="SUPFAM" id="SSF161111">
    <property type="entry name" value="Cation efflux protein transmembrane domain-like"/>
    <property type="match status" value="1"/>
</dbReference>